<dbReference type="AlphaFoldDB" id="A0A9D3MJS1"/>
<feature type="compositionally biased region" description="Low complexity" evidence="11">
    <location>
        <begin position="677"/>
        <end position="690"/>
    </location>
</feature>
<proteinExistence type="predicted"/>
<dbReference type="GO" id="GO:0019841">
    <property type="term" value="F:retinol binding"/>
    <property type="evidence" value="ECO:0007669"/>
    <property type="project" value="UniProtKB-KW"/>
</dbReference>
<feature type="transmembrane region" description="Helical" evidence="12">
    <location>
        <begin position="415"/>
        <end position="440"/>
    </location>
</feature>
<keyword evidence="4" id="KW-1003">Cell membrane</keyword>
<dbReference type="EMBL" id="JAFIRN010000005">
    <property type="protein sequence ID" value="KAG5848575.1"/>
    <property type="molecule type" value="Genomic_DNA"/>
</dbReference>
<keyword evidence="10" id="KW-0675">Receptor</keyword>
<dbReference type="GO" id="GO:0071939">
    <property type="term" value="P:vitamin A import into cell"/>
    <property type="evidence" value="ECO:0007669"/>
    <property type="project" value="TreeGrafter"/>
</dbReference>
<dbReference type="Pfam" id="PF14752">
    <property type="entry name" value="RBP_receptor"/>
    <property type="match status" value="1"/>
</dbReference>
<reference evidence="13" key="1">
    <citation type="submission" date="2021-01" db="EMBL/GenBank/DDBJ databases">
        <title>A chromosome-scale assembly of European eel, Anguilla anguilla.</title>
        <authorList>
            <person name="Henkel C."/>
            <person name="Jong-Raadsen S.A."/>
            <person name="Dufour S."/>
            <person name="Weltzien F.-A."/>
            <person name="Palstra A.P."/>
            <person name="Pelster B."/>
            <person name="Spaink H.P."/>
            <person name="Van Den Thillart G.E."/>
            <person name="Jansen H."/>
            <person name="Zahm M."/>
            <person name="Klopp C."/>
            <person name="Cedric C."/>
            <person name="Louis A."/>
            <person name="Berthelot C."/>
            <person name="Parey E."/>
            <person name="Roest Crollius H."/>
            <person name="Montfort J."/>
            <person name="Robinson-Rechavi M."/>
            <person name="Bucao C."/>
            <person name="Bouchez O."/>
            <person name="Gislard M."/>
            <person name="Lluch J."/>
            <person name="Milhes M."/>
            <person name="Lampietro C."/>
            <person name="Lopez Roques C."/>
            <person name="Donnadieu C."/>
            <person name="Braasch I."/>
            <person name="Desvignes T."/>
            <person name="Postlethwait J."/>
            <person name="Bobe J."/>
            <person name="Guiguen Y."/>
            <person name="Dirks R."/>
        </authorList>
    </citation>
    <scope>NUCLEOTIDE SEQUENCE</scope>
    <source>
        <strain evidence="13">Tag_6206</strain>
        <tissue evidence="13">Liver</tissue>
    </source>
</reference>
<evidence type="ECO:0000256" key="1">
    <source>
        <dbReference type="ARBA" id="ARBA00004651"/>
    </source>
</evidence>
<keyword evidence="5 12" id="KW-0812">Transmembrane</keyword>
<dbReference type="PANTHER" id="PTHR21444">
    <property type="entry name" value="COILED-COIL DOMAIN-CONTAINING PROTEIN 180"/>
    <property type="match status" value="1"/>
</dbReference>
<evidence type="ECO:0000256" key="3">
    <source>
        <dbReference type="ARBA" id="ARBA00022448"/>
    </source>
</evidence>
<feature type="transmembrane region" description="Helical" evidence="12">
    <location>
        <begin position="460"/>
        <end position="482"/>
    </location>
</feature>
<evidence type="ECO:0000313" key="13">
    <source>
        <dbReference type="EMBL" id="KAG5848575.1"/>
    </source>
</evidence>
<dbReference type="GO" id="GO:0034632">
    <property type="term" value="F:retinol transmembrane transporter activity"/>
    <property type="evidence" value="ECO:0007669"/>
    <property type="project" value="InterPro"/>
</dbReference>
<feature type="transmembrane region" description="Helical" evidence="12">
    <location>
        <begin position="41"/>
        <end position="61"/>
    </location>
</feature>
<feature type="transmembrane region" description="Helical" evidence="12">
    <location>
        <begin position="279"/>
        <end position="304"/>
    </location>
</feature>
<keyword evidence="8" id="KW-0683">Retinol-binding</keyword>
<evidence type="ECO:0000256" key="10">
    <source>
        <dbReference type="ARBA" id="ARBA00023170"/>
    </source>
</evidence>
<comment type="caution">
    <text evidence="13">The sequence shown here is derived from an EMBL/GenBank/DDBJ whole genome shotgun (WGS) entry which is preliminary data.</text>
</comment>
<dbReference type="GO" id="GO:0005886">
    <property type="term" value="C:plasma membrane"/>
    <property type="evidence" value="ECO:0007669"/>
    <property type="project" value="UniProtKB-SubCell"/>
</dbReference>
<evidence type="ECO:0000256" key="11">
    <source>
        <dbReference type="SAM" id="MobiDB-lite"/>
    </source>
</evidence>
<organism evidence="13 14">
    <name type="scientific">Anguilla anguilla</name>
    <name type="common">European freshwater eel</name>
    <name type="synonym">Muraena anguilla</name>
    <dbReference type="NCBI Taxonomy" id="7936"/>
    <lineage>
        <taxon>Eukaryota</taxon>
        <taxon>Metazoa</taxon>
        <taxon>Chordata</taxon>
        <taxon>Craniata</taxon>
        <taxon>Vertebrata</taxon>
        <taxon>Euteleostomi</taxon>
        <taxon>Actinopterygii</taxon>
        <taxon>Neopterygii</taxon>
        <taxon>Teleostei</taxon>
        <taxon>Anguilliformes</taxon>
        <taxon>Anguillidae</taxon>
        <taxon>Anguilla</taxon>
    </lineage>
</organism>
<comment type="subcellular location">
    <subcellularLocation>
        <location evidence="1">Cell membrane</location>
        <topology evidence="1">Multi-pass membrane protein</topology>
    </subcellularLocation>
</comment>
<evidence type="ECO:0000313" key="14">
    <source>
        <dbReference type="Proteomes" id="UP001044222"/>
    </source>
</evidence>
<evidence type="ECO:0000256" key="4">
    <source>
        <dbReference type="ARBA" id="ARBA00022475"/>
    </source>
</evidence>
<dbReference type="PANTHER" id="PTHR21444:SF16">
    <property type="entry name" value="RECEPTOR FOR RETINOL UPTAKE STRA6"/>
    <property type="match status" value="1"/>
</dbReference>
<keyword evidence="9 12" id="KW-0472">Membrane</keyword>
<evidence type="ECO:0000256" key="5">
    <source>
        <dbReference type="ARBA" id="ARBA00022692"/>
    </source>
</evidence>
<keyword evidence="3" id="KW-0813">Transport</keyword>
<name>A0A9D3MJS1_ANGAN</name>
<feature type="transmembrane region" description="Helical" evidence="12">
    <location>
        <begin position="342"/>
        <end position="366"/>
    </location>
</feature>
<evidence type="ECO:0000256" key="2">
    <source>
        <dbReference type="ARBA" id="ARBA00014411"/>
    </source>
</evidence>
<evidence type="ECO:0000256" key="8">
    <source>
        <dbReference type="ARBA" id="ARBA00023072"/>
    </source>
</evidence>
<feature type="transmembrane region" description="Helical" evidence="12">
    <location>
        <begin position="128"/>
        <end position="144"/>
    </location>
</feature>
<protein>
    <recommendedName>
        <fullName evidence="2">Receptor for retinol uptake STRA6</fullName>
    </recommendedName>
</protein>
<dbReference type="InterPro" id="IPR026612">
    <property type="entry name" value="STRA6-like"/>
</dbReference>
<feature type="transmembrane region" description="Helical" evidence="12">
    <location>
        <begin position="151"/>
        <end position="169"/>
    </location>
</feature>
<feature type="compositionally biased region" description="Basic and acidic residues" evidence="11">
    <location>
        <begin position="664"/>
        <end position="676"/>
    </location>
</feature>
<feature type="transmembrane region" description="Helical" evidence="12">
    <location>
        <begin position="181"/>
        <end position="203"/>
    </location>
</feature>
<evidence type="ECO:0000256" key="7">
    <source>
        <dbReference type="ARBA" id="ARBA00022989"/>
    </source>
</evidence>
<keyword evidence="14" id="KW-1185">Reference proteome</keyword>
<feature type="transmembrane region" description="Helical" evidence="12">
    <location>
        <begin position="90"/>
        <end position="108"/>
    </location>
</feature>
<dbReference type="GO" id="GO:0038023">
    <property type="term" value="F:signaling receptor activity"/>
    <property type="evidence" value="ECO:0007669"/>
    <property type="project" value="InterPro"/>
</dbReference>
<evidence type="ECO:0000256" key="9">
    <source>
        <dbReference type="ARBA" id="ARBA00023136"/>
    </source>
</evidence>
<feature type="transmembrane region" description="Helical" evidence="12">
    <location>
        <begin position="494"/>
        <end position="516"/>
    </location>
</feature>
<sequence length="690" mass="76970">MNTSYTSYEYYDYPDWSDSRGATKPPAEVILPCDPTVDDKLFHICISAISLVVMLILIVLARQRNPSHRKGVTDLFSPVNFLNQTQRKGLTAAVFGVLFCELSVVVLSPNPLPFVQDPSFGHRELWKILALFYYPALYYPLLASGTLRSKAAYVLGSLLSWVHLGVLIWQKAECPKTPQIYKFYALFASLPQMAGLVFLSLHYPLLLLKSQKEASTTETSDAAEGLDSSYYKDYVKKILKKIPSKTSTSSTDKPKLSKRLSDTLKAYIYTPEEVFRIPILLAASVLVSFIAIYQMTLLLVSAFVPTLHIVRAGVDEDIAFLLAGFNIHLSDDRAEVVKIVVYYMWCVEVCYLSAMTLSCLISLVMLMRSMVLHRSNLKALYRGGVNDVHSRLKASRPSRSALVCWMGFTSYQAALICIGMVIQTIVFFICLLFAVFLLIIPILHGQNLILFNMLKSTWPYWLTLLSVLVIPHVAAKLAFIKTDAGTRDLDNRSALFLLTYLLFLVNVLVGAFLGAWRLVVTALYNIIHLGRMDISLLNRGAEPFDPGYSCYVQYLRIEVNQSHPVMKAFCWLLLQSVRRDCSAVKKMCDAEEGIQLVGQEKWQARSSSARRARARWLLLLTLVNNPTLVGSRKPFHKPGSEGLVNGTLSHASAAANAAIAAEPSGKDGGKDSETPRPSDTTRPPSKTHLV</sequence>
<feature type="region of interest" description="Disordered" evidence="11">
    <location>
        <begin position="656"/>
        <end position="690"/>
    </location>
</feature>
<dbReference type="GO" id="GO:0016918">
    <property type="term" value="F:retinal binding"/>
    <property type="evidence" value="ECO:0007669"/>
    <property type="project" value="UniProtKB-KW"/>
</dbReference>
<accession>A0A9D3MJS1</accession>
<dbReference type="Proteomes" id="UP001044222">
    <property type="component" value="Unassembled WGS sequence"/>
</dbReference>
<evidence type="ECO:0000256" key="6">
    <source>
        <dbReference type="ARBA" id="ARBA00022893"/>
    </source>
</evidence>
<evidence type="ECO:0000256" key="12">
    <source>
        <dbReference type="SAM" id="Phobius"/>
    </source>
</evidence>
<keyword evidence="7 12" id="KW-1133">Transmembrane helix</keyword>
<keyword evidence="6" id="KW-0845">Vitamin A</keyword>
<gene>
    <name evidence="13" type="ORF">ANANG_G00099910</name>
</gene>